<dbReference type="KEGG" id="pgri:PgNI_00756"/>
<reference evidence="3" key="3">
    <citation type="submission" date="2025-08" db="UniProtKB">
        <authorList>
            <consortium name="RefSeq"/>
        </authorList>
    </citation>
    <scope>IDENTIFICATION</scope>
    <source>
        <strain evidence="3">NI907</strain>
    </source>
</reference>
<name>A0A6P8BFV1_PYRGI</name>
<reference evidence="3" key="2">
    <citation type="submission" date="2019-10" db="EMBL/GenBank/DDBJ databases">
        <authorList>
            <consortium name="NCBI Genome Project"/>
        </authorList>
    </citation>
    <scope>NUCLEOTIDE SEQUENCE</scope>
    <source>
        <strain evidence="3">NI907</strain>
    </source>
</reference>
<dbReference type="Proteomes" id="UP000515153">
    <property type="component" value="Unplaced"/>
</dbReference>
<organism evidence="2 3">
    <name type="scientific">Pyricularia grisea</name>
    <name type="common">Crabgrass-specific blast fungus</name>
    <name type="synonym">Magnaporthe grisea</name>
    <dbReference type="NCBI Taxonomy" id="148305"/>
    <lineage>
        <taxon>Eukaryota</taxon>
        <taxon>Fungi</taxon>
        <taxon>Dikarya</taxon>
        <taxon>Ascomycota</taxon>
        <taxon>Pezizomycotina</taxon>
        <taxon>Sordariomycetes</taxon>
        <taxon>Sordariomycetidae</taxon>
        <taxon>Magnaporthales</taxon>
        <taxon>Pyriculariaceae</taxon>
        <taxon>Pyricularia</taxon>
    </lineage>
</organism>
<accession>A0A6P8BFV1</accession>
<dbReference type="RefSeq" id="XP_030986143.1">
    <property type="nucleotide sequence ID" value="XM_031120833.1"/>
</dbReference>
<dbReference type="GeneID" id="41955747"/>
<protein>
    <submittedName>
        <fullName evidence="3">Uncharacterized protein</fullName>
    </submittedName>
</protein>
<evidence type="ECO:0000313" key="2">
    <source>
        <dbReference type="Proteomes" id="UP000515153"/>
    </source>
</evidence>
<feature type="compositionally biased region" description="Low complexity" evidence="1">
    <location>
        <begin position="48"/>
        <end position="61"/>
    </location>
</feature>
<feature type="compositionally biased region" description="Basic and acidic residues" evidence="1">
    <location>
        <begin position="19"/>
        <end position="31"/>
    </location>
</feature>
<sequence length="126" mass="13802">MPFPTPRPRASLDGQAKGGDTEGREPQHEVDGFGEEDSQDRHDDRVPRPVAAAVSVQLVVVPHELQRPHQPRRKGQDEEEDGPSCGGAIVVALALFGHVKHWSVQRSTPMQEAGEWSDGILAEGIW</sequence>
<evidence type="ECO:0000256" key="1">
    <source>
        <dbReference type="SAM" id="MobiDB-lite"/>
    </source>
</evidence>
<feature type="region of interest" description="Disordered" evidence="1">
    <location>
        <begin position="1"/>
        <end position="85"/>
    </location>
</feature>
<proteinExistence type="predicted"/>
<gene>
    <name evidence="3" type="ORF">PgNI_00756</name>
</gene>
<keyword evidence="2" id="KW-1185">Reference proteome</keyword>
<dbReference type="AlphaFoldDB" id="A0A6P8BFV1"/>
<reference evidence="3" key="1">
    <citation type="journal article" date="2019" name="Mol. Biol. Evol.">
        <title>Blast fungal genomes show frequent chromosomal changes, gene gains and losses, and effector gene turnover.</title>
        <authorList>
            <person name="Gomez Luciano L.B."/>
            <person name="Jason Tsai I."/>
            <person name="Chuma I."/>
            <person name="Tosa Y."/>
            <person name="Chen Y.H."/>
            <person name="Li J.Y."/>
            <person name="Li M.Y."/>
            <person name="Jade Lu M.Y."/>
            <person name="Nakayashiki H."/>
            <person name="Li W.H."/>
        </authorList>
    </citation>
    <scope>NUCLEOTIDE SEQUENCE</scope>
    <source>
        <strain evidence="3">NI907</strain>
    </source>
</reference>
<evidence type="ECO:0000313" key="3">
    <source>
        <dbReference type="RefSeq" id="XP_030986143.1"/>
    </source>
</evidence>